<evidence type="ECO:0000313" key="1">
    <source>
        <dbReference type="EMBL" id="KAH6894589.1"/>
    </source>
</evidence>
<reference evidence="1 2" key="1">
    <citation type="journal article" date="2021" name="Nat. Commun.">
        <title>Genetic determinants of endophytism in the Arabidopsis root mycobiome.</title>
        <authorList>
            <person name="Mesny F."/>
            <person name="Miyauchi S."/>
            <person name="Thiergart T."/>
            <person name="Pickel B."/>
            <person name="Atanasova L."/>
            <person name="Karlsson M."/>
            <person name="Huettel B."/>
            <person name="Barry K.W."/>
            <person name="Haridas S."/>
            <person name="Chen C."/>
            <person name="Bauer D."/>
            <person name="Andreopoulos W."/>
            <person name="Pangilinan J."/>
            <person name="LaButti K."/>
            <person name="Riley R."/>
            <person name="Lipzen A."/>
            <person name="Clum A."/>
            <person name="Drula E."/>
            <person name="Henrissat B."/>
            <person name="Kohler A."/>
            <person name="Grigoriev I.V."/>
            <person name="Martin F.M."/>
            <person name="Hacquard S."/>
        </authorList>
    </citation>
    <scope>NUCLEOTIDE SEQUENCE [LARGE SCALE GENOMIC DNA]</scope>
    <source>
        <strain evidence="1 2">MPI-CAGE-CH-0241</strain>
    </source>
</reference>
<keyword evidence="2" id="KW-1185">Reference proteome</keyword>
<dbReference type="EMBL" id="JAGPYM010000005">
    <property type="protein sequence ID" value="KAH6894589.1"/>
    <property type="molecule type" value="Genomic_DNA"/>
</dbReference>
<dbReference type="Proteomes" id="UP000777438">
    <property type="component" value="Unassembled WGS sequence"/>
</dbReference>
<evidence type="ECO:0000313" key="2">
    <source>
        <dbReference type="Proteomes" id="UP000777438"/>
    </source>
</evidence>
<dbReference type="AlphaFoldDB" id="A0A9P9AVQ2"/>
<organism evidence="1 2">
    <name type="scientific">Thelonectria olida</name>
    <dbReference type="NCBI Taxonomy" id="1576542"/>
    <lineage>
        <taxon>Eukaryota</taxon>
        <taxon>Fungi</taxon>
        <taxon>Dikarya</taxon>
        <taxon>Ascomycota</taxon>
        <taxon>Pezizomycotina</taxon>
        <taxon>Sordariomycetes</taxon>
        <taxon>Hypocreomycetidae</taxon>
        <taxon>Hypocreales</taxon>
        <taxon>Nectriaceae</taxon>
        <taxon>Thelonectria</taxon>
    </lineage>
</organism>
<protein>
    <submittedName>
        <fullName evidence="1">Uncharacterized protein</fullName>
    </submittedName>
</protein>
<proteinExistence type="predicted"/>
<sequence length="209" mass="23192">MSNGLIRVHSPHAIHSATPASSFLLQRSVTSPPRMRKNLEGGRNHQPTPLCSFLLTHALGRIRDCVSIRETTLYPESRLRLPFTRLSLLHRLCISSVLKLACLACNFCKRTTDSQCHVTGACLSLGDTANAALLRISEPPPPTQRVLRIHVSAWPTPQTHFQLSRPRLPHVRNDLHKPRVSVETMQISLCIAAVITHNLLPSFNPGLSC</sequence>
<name>A0A9P9AVQ2_9HYPO</name>
<comment type="caution">
    <text evidence="1">The sequence shown here is derived from an EMBL/GenBank/DDBJ whole genome shotgun (WGS) entry which is preliminary data.</text>
</comment>
<accession>A0A9P9AVQ2</accession>
<gene>
    <name evidence="1" type="ORF">B0T10DRAFT_480810</name>
</gene>